<dbReference type="Gene3D" id="1.25.40.10">
    <property type="entry name" value="Tetratricopeptide repeat domain"/>
    <property type="match status" value="1"/>
</dbReference>
<dbReference type="EC" id="5.2.1.8" evidence="2 8"/>
<evidence type="ECO:0000256" key="8">
    <source>
        <dbReference type="PROSITE-ProRule" id="PRU00277"/>
    </source>
</evidence>
<keyword evidence="4" id="KW-0802">TPR repeat</keyword>
<proteinExistence type="predicted"/>
<sequence>MYADDTQLYLSASTLNSRITGVLTDCLSDIKSSTRDNSLQLNVSKTEVIKQEGIEGEIPMIGDKVYVHYTGTLLDGRKFDSSRDRKEQFAFNLGKGQVLKAWDIGIASMKKGEICQLFCKPTYAYGASGSPPKIPPNSTLVFEVELIQFKGEDLTEGEDGGIIRRIKKKGEGYFSPNEGATVEVSIQGKCQNVLFDRREVKFVVGEGDDRDIPIGVDKAVEKMQRGEQCLVHLKSKYGFGEKGRPEFNIPPNCELDYELELRRFQKAKESWEMHIQEKLDRAATAKLKGTSYYKAGKYIQAVIQYRKIVMWLEQEYCLAQEDRQYTRALLLPGHLNMAMCYLKLNEHLKAVESCNKVRMVTSNLPPLYREARLHINEFDLAKADFQRVIQVNPHNRAARTQLLLCQRRLKAHHERNRKIYANMFQKFAERDQQAEAGNSSRHKSSNAPEQLEDGSPREKKAREAE</sequence>
<dbReference type="GeneTree" id="ENSGT00940000158726"/>
<evidence type="ECO:0000256" key="7">
    <source>
        <dbReference type="ARBA" id="ARBA00023235"/>
    </source>
</evidence>
<dbReference type="Ensembl" id="ENSCMIT00000023099.1">
    <property type="protein sequence ID" value="ENSCMIP00000022710.1"/>
    <property type="gene ID" value="ENSCMIG00000010198.1"/>
</dbReference>
<evidence type="ECO:0000256" key="2">
    <source>
        <dbReference type="ARBA" id="ARBA00013194"/>
    </source>
</evidence>
<dbReference type="Gene3D" id="3.10.50.40">
    <property type="match status" value="2"/>
</dbReference>
<comment type="catalytic activity">
    <reaction evidence="1 8">
        <text>[protein]-peptidylproline (omega=180) = [protein]-peptidylproline (omega=0)</text>
        <dbReference type="Rhea" id="RHEA:16237"/>
        <dbReference type="Rhea" id="RHEA-COMP:10747"/>
        <dbReference type="Rhea" id="RHEA-COMP:10748"/>
        <dbReference type="ChEBI" id="CHEBI:83833"/>
        <dbReference type="ChEBI" id="CHEBI:83834"/>
        <dbReference type="EC" id="5.2.1.8"/>
    </reaction>
</comment>
<dbReference type="PANTHER" id="PTHR46512:SF9">
    <property type="entry name" value="PEPTIDYLPROLYL ISOMERASE"/>
    <property type="match status" value="1"/>
</dbReference>
<dbReference type="SUPFAM" id="SSF54534">
    <property type="entry name" value="FKBP-like"/>
    <property type="match status" value="2"/>
</dbReference>
<feature type="region of interest" description="Disordered" evidence="9">
    <location>
        <begin position="430"/>
        <end position="465"/>
    </location>
</feature>
<reference evidence="11" key="4">
    <citation type="submission" date="2025-08" db="UniProtKB">
        <authorList>
            <consortium name="Ensembl"/>
        </authorList>
    </citation>
    <scope>IDENTIFICATION</scope>
</reference>
<dbReference type="InterPro" id="IPR001179">
    <property type="entry name" value="PPIase_FKBP_dom"/>
</dbReference>
<evidence type="ECO:0000256" key="4">
    <source>
        <dbReference type="ARBA" id="ARBA00022803"/>
    </source>
</evidence>
<feature type="compositionally biased region" description="Basic and acidic residues" evidence="9">
    <location>
        <begin position="454"/>
        <end position="465"/>
    </location>
</feature>
<reference evidence="12" key="2">
    <citation type="journal article" date="2007" name="PLoS Biol.">
        <title>Survey sequencing and comparative analysis of the elephant shark (Callorhinchus milii) genome.</title>
        <authorList>
            <person name="Venkatesh B."/>
            <person name="Kirkness E.F."/>
            <person name="Loh Y.H."/>
            <person name="Halpern A.L."/>
            <person name="Lee A.P."/>
            <person name="Johnson J."/>
            <person name="Dandona N."/>
            <person name="Viswanathan L.D."/>
            <person name="Tay A."/>
            <person name="Venter J.C."/>
            <person name="Strausberg R.L."/>
            <person name="Brenner S."/>
        </authorList>
    </citation>
    <scope>NUCLEOTIDE SEQUENCE [LARGE SCALE GENOMIC DNA]</scope>
</reference>
<evidence type="ECO:0000256" key="6">
    <source>
        <dbReference type="ARBA" id="ARBA00023186"/>
    </source>
</evidence>
<reference evidence="11" key="5">
    <citation type="submission" date="2025-09" db="UniProtKB">
        <authorList>
            <consortium name="Ensembl"/>
        </authorList>
    </citation>
    <scope>IDENTIFICATION</scope>
</reference>
<dbReference type="STRING" id="7868.ENSCMIP00000022710"/>
<dbReference type="InParanoid" id="A0A4W3IPW4"/>
<dbReference type="Pfam" id="PF00254">
    <property type="entry name" value="FKBP_C"/>
    <property type="match status" value="2"/>
</dbReference>
<dbReference type="Proteomes" id="UP000314986">
    <property type="component" value="Unassembled WGS sequence"/>
</dbReference>
<keyword evidence="12" id="KW-1185">Reference proteome</keyword>
<reference evidence="12" key="3">
    <citation type="journal article" date="2014" name="Nature">
        <title>Elephant shark genome provides unique insights into gnathostome evolution.</title>
        <authorList>
            <consortium name="International Elephant Shark Genome Sequencing Consortium"/>
            <person name="Venkatesh B."/>
            <person name="Lee A.P."/>
            <person name="Ravi V."/>
            <person name="Maurya A.K."/>
            <person name="Lian M.M."/>
            <person name="Swann J.B."/>
            <person name="Ohta Y."/>
            <person name="Flajnik M.F."/>
            <person name="Sutoh Y."/>
            <person name="Kasahara M."/>
            <person name="Hoon S."/>
            <person name="Gangu V."/>
            <person name="Roy S.W."/>
            <person name="Irimia M."/>
            <person name="Korzh V."/>
            <person name="Kondrychyn I."/>
            <person name="Lim Z.W."/>
            <person name="Tay B.H."/>
            <person name="Tohari S."/>
            <person name="Kong K.W."/>
            <person name="Ho S."/>
            <person name="Lorente-Galdos B."/>
            <person name="Quilez J."/>
            <person name="Marques-Bonet T."/>
            <person name="Raney B.J."/>
            <person name="Ingham P.W."/>
            <person name="Tay A."/>
            <person name="Hillier L.W."/>
            <person name="Minx P."/>
            <person name="Boehm T."/>
            <person name="Wilson R.K."/>
            <person name="Brenner S."/>
            <person name="Warren W.C."/>
        </authorList>
    </citation>
    <scope>NUCLEOTIDE SEQUENCE [LARGE SCALE GENOMIC DNA]</scope>
</reference>
<evidence type="ECO:0000256" key="3">
    <source>
        <dbReference type="ARBA" id="ARBA00022737"/>
    </source>
</evidence>
<protein>
    <recommendedName>
        <fullName evidence="2 8">peptidylprolyl isomerase</fullName>
        <ecNumber evidence="2 8">5.2.1.8</ecNumber>
    </recommendedName>
</protein>
<dbReference type="InterPro" id="IPR050754">
    <property type="entry name" value="FKBP4/5/8-like"/>
</dbReference>
<evidence type="ECO:0000256" key="5">
    <source>
        <dbReference type="ARBA" id="ARBA00023110"/>
    </source>
</evidence>
<keyword evidence="5 8" id="KW-0697">Rotamase</keyword>
<dbReference type="FunFam" id="3.10.50.40:FF:000006">
    <property type="entry name" value="Peptidyl-prolyl cis-trans isomerase"/>
    <property type="match status" value="1"/>
</dbReference>
<name>A0A4W3IPW4_CALMI</name>
<evidence type="ECO:0000256" key="9">
    <source>
        <dbReference type="SAM" id="MobiDB-lite"/>
    </source>
</evidence>
<dbReference type="InterPro" id="IPR011990">
    <property type="entry name" value="TPR-like_helical_dom_sf"/>
</dbReference>
<evidence type="ECO:0000259" key="10">
    <source>
        <dbReference type="PROSITE" id="PS50059"/>
    </source>
</evidence>
<dbReference type="InterPro" id="IPR046357">
    <property type="entry name" value="PPIase_dom_sf"/>
</dbReference>
<reference evidence="12" key="1">
    <citation type="journal article" date="2006" name="Science">
        <title>Ancient noncoding elements conserved in the human genome.</title>
        <authorList>
            <person name="Venkatesh B."/>
            <person name="Kirkness E.F."/>
            <person name="Loh Y.H."/>
            <person name="Halpern A.L."/>
            <person name="Lee A.P."/>
            <person name="Johnson J."/>
            <person name="Dandona N."/>
            <person name="Viswanathan L.D."/>
            <person name="Tay A."/>
            <person name="Venter J.C."/>
            <person name="Strausberg R.L."/>
            <person name="Brenner S."/>
        </authorList>
    </citation>
    <scope>NUCLEOTIDE SEQUENCE [LARGE SCALE GENOMIC DNA]</scope>
</reference>
<evidence type="ECO:0000256" key="1">
    <source>
        <dbReference type="ARBA" id="ARBA00000971"/>
    </source>
</evidence>
<dbReference type="PROSITE" id="PS50059">
    <property type="entry name" value="FKBP_PPIASE"/>
    <property type="match status" value="2"/>
</dbReference>
<evidence type="ECO:0000313" key="12">
    <source>
        <dbReference type="Proteomes" id="UP000314986"/>
    </source>
</evidence>
<dbReference type="PANTHER" id="PTHR46512">
    <property type="entry name" value="PEPTIDYLPROLYL ISOMERASE"/>
    <property type="match status" value="1"/>
</dbReference>
<keyword evidence="7 8" id="KW-0413">Isomerase</keyword>
<evidence type="ECO:0000313" key="11">
    <source>
        <dbReference type="Ensembl" id="ENSCMIP00000022710.1"/>
    </source>
</evidence>
<dbReference type="FunFam" id="3.10.50.40:FF:000013">
    <property type="entry name" value="Peptidylprolyl isomerase"/>
    <property type="match status" value="1"/>
</dbReference>
<feature type="domain" description="PPIase FKBP-type" evidence="10">
    <location>
        <begin position="179"/>
        <end position="265"/>
    </location>
</feature>
<accession>A0A4W3IPW4</accession>
<feature type="domain" description="PPIase FKBP-type" evidence="10">
    <location>
        <begin position="62"/>
        <end position="150"/>
    </location>
</feature>
<dbReference type="AlphaFoldDB" id="A0A4W3IPW4"/>
<dbReference type="SUPFAM" id="SSF48452">
    <property type="entry name" value="TPR-like"/>
    <property type="match status" value="1"/>
</dbReference>
<organism evidence="11 12">
    <name type="scientific">Callorhinchus milii</name>
    <name type="common">Ghost shark</name>
    <dbReference type="NCBI Taxonomy" id="7868"/>
    <lineage>
        <taxon>Eukaryota</taxon>
        <taxon>Metazoa</taxon>
        <taxon>Chordata</taxon>
        <taxon>Craniata</taxon>
        <taxon>Vertebrata</taxon>
        <taxon>Chondrichthyes</taxon>
        <taxon>Holocephali</taxon>
        <taxon>Chimaeriformes</taxon>
        <taxon>Callorhinchidae</taxon>
        <taxon>Callorhinchus</taxon>
    </lineage>
</organism>
<dbReference type="FunFam" id="1.25.40.10:FF:000008">
    <property type="entry name" value="Peptidylprolyl isomerase"/>
    <property type="match status" value="1"/>
</dbReference>
<keyword evidence="3" id="KW-0677">Repeat</keyword>
<dbReference type="GO" id="GO:0003755">
    <property type="term" value="F:peptidyl-prolyl cis-trans isomerase activity"/>
    <property type="evidence" value="ECO:0007669"/>
    <property type="project" value="UniProtKB-KW"/>
</dbReference>
<keyword evidence="6" id="KW-0143">Chaperone</keyword>
<dbReference type="OMA" id="QAILTIH"/>